<dbReference type="RefSeq" id="WP_130286576.1">
    <property type="nucleotide sequence ID" value="NZ_SGXE01000002.1"/>
</dbReference>
<feature type="domain" description="Response regulatory" evidence="7">
    <location>
        <begin position="6"/>
        <end position="122"/>
    </location>
</feature>
<dbReference type="Proteomes" id="UP000292262">
    <property type="component" value="Unassembled WGS sequence"/>
</dbReference>
<name>A0A4Q7P159_9FLAO</name>
<evidence type="ECO:0000256" key="2">
    <source>
        <dbReference type="ARBA" id="ARBA00023015"/>
    </source>
</evidence>
<evidence type="ECO:0000313" key="9">
    <source>
        <dbReference type="Proteomes" id="UP000292262"/>
    </source>
</evidence>
<dbReference type="PROSITE" id="PS50043">
    <property type="entry name" value="HTH_LUXR_2"/>
    <property type="match status" value="1"/>
</dbReference>
<dbReference type="SMART" id="SM00448">
    <property type="entry name" value="REC"/>
    <property type="match status" value="1"/>
</dbReference>
<dbReference type="PROSITE" id="PS50110">
    <property type="entry name" value="RESPONSE_REGULATORY"/>
    <property type="match status" value="1"/>
</dbReference>
<dbReference type="CDD" id="cd17535">
    <property type="entry name" value="REC_NarL-like"/>
    <property type="match status" value="1"/>
</dbReference>
<evidence type="ECO:0000313" key="8">
    <source>
        <dbReference type="EMBL" id="RZS93445.1"/>
    </source>
</evidence>
<dbReference type="GO" id="GO:0003677">
    <property type="term" value="F:DNA binding"/>
    <property type="evidence" value="ECO:0007669"/>
    <property type="project" value="UniProtKB-KW"/>
</dbReference>
<keyword evidence="4" id="KW-0804">Transcription</keyword>
<reference evidence="8 9" key="1">
    <citation type="submission" date="2019-02" db="EMBL/GenBank/DDBJ databases">
        <title>Genomic Encyclopedia of Type Strains, Phase IV (KMG-IV): sequencing the most valuable type-strain genomes for metagenomic binning, comparative biology and taxonomic classification.</title>
        <authorList>
            <person name="Goeker M."/>
        </authorList>
    </citation>
    <scope>NUCLEOTIDE SEQUENCE [LARGE SCALE GENOMIC DNA]</scope>
    <source>
        <strain evidence="8 9">DSM 17196</strain>
    </source>
</reference>
<dbReference type="GO" id="GO:0006355">
    <property type="term" value="P:regulation of DNA-templated transcription"/>
    <property type="evidence" value="ECO:0007669"/>
    <property type="project" value="InterPro"/>
</dbReference>
<keyword evidence="9" id="KW-1185">Reference proteome</keyword>
<dbReference type="Gene3D" id="3.40.50.2300">
    <property type="match status" value="1"/>
</dbReference>
<dbReference type="EMBL" id="SGXE01000002">
    <property type="protein sequence ID" value="RZS93445.1"/>
    <property type="molecule type" value="Genomic_DNA"/>
</dbReference>
<keyword evidence="1 5" id="KW-0597">Phosphoprotein</keyword>
<dbReference type="Pfam" id="PF00072">
    <property type="entry name" value="Response_reg"/>
    <property type="match status" value="1"/>
</dbReference>
<evidence type="ECO:0000256" key="3">
    <source>
        <dbReference type="ARBA" id="ARBA00023125"/>
    </source>
</evidence>
<dbReference type="PRINTS" id="PR00038">
    <property type="entry name" value="HTHLUXR"/>
</dbReference>
<evidence type="ECO:0000259" key="7">
    <source>
        <dbReference type="PROSITE" id="PS50110"/>
    </source>
</evidence>
<protein>
    <submittedName>
        <fullName evidence="8">LuxR family two component transcriptional regulator</fullName>
    </submittedName>
</protein>
<dbReference type="OrthoDB" id="9795108at2"/>
<dbReference type="InterPro" id="IPR001789">
    <property type="entry name" value="Sig_transdc_resp-reg_receiver"/>
</dbReference>
<dbReference type="InterPro" id="IPR058245">
    <property type="entry name" value="NreC/VraR/RcsB-like_REC"/>
</dbReference>
<dbReference type="SMART" id="SM00421">
    <property type="entry name" value="HTH_LUXR"/>
    <property type="match status" value="1"/>
</dbReference>
<gene>
    <name evidence="8" type="ORF">EV197_2023</name>
</gene>
<dbReference type="InterPro" id="IPR016032">
    <property type="entry name" value="Sig_transdc_resp-reg_C-effctor"/>
</dbReference>
<sequence>MHTIIKVIIVDDHRMFIEGIISLLDNNPDIEILGTAADGKAGIKLLEKEKPNVVLTDVEMPKVDGITFTKYIKNHHPDIKVIALTSHCNGTIIDKLKSANVDGYLLKKTGKIELLNAIYRVVSGHTYFTKEAVEELKNSLLKAEGKNNDVTLSPRELEVLKLICYEKNTATISEELHISINTVESHRKNLMRKLGVKNMIGLVKYAIKEHIV</sequence>
<dbReference type="InterPro" id="IPR000792">
    <property type="entry name" value="Tscrpt_reg_LuxR_C"/>
</dbReference>
<dbReference type="InterPro" id="IPR039420">
    <property type="entry name" value="WalR-like"/>
</dbReference>
<evidence type="ECO:0000256" key="4">
    <source>
        <dbReference type="ARBA" id="ARBA00023163"/>
    </source>
</evidence>
<keyword evidence="3" id="KW-0238">DNA-binding</keyword>
<dbReference type="PANTHER" id="PTHR43214:SF41">
    <property type="entry name" value="NITRATE_NITRITE RESPONSE REGULATOR PROTEIN NARP"/>
    <property type="match status" value="1"/>
</dbReference>
<feature type="domain" description="HTH luxR-type" evidence="6">
    <location>
        <begin position="145"/>
        <end position="210"/>
    </location>
</feature>
<dbReference type="SUPFAM" id="SSF52172">
    <property type="entry name" value="CheY-like"/>
    <property type="match status" value="1"/>
</dbReference>
<evidence type="ECO:0000259" key="6">
    <source>
        <dbReference type="PROSITE" id="PS50043"/>
    </source>
</evidence>
<dbReference type="PANTHER" id="PTHR43214">
    <property type="entry name" value="TWO-COMPONENT RESPONSE REGULATOR"/>
    <property type="match status" value="1"/>
</dbReference>
<dbReference type="CDD" id="cd06170">
    <property type="entry name" value="LuxR_C_like"/>
    <property type="match status" value="1"/>
</dbReference>
<evidence type="ECO:0000256" key="1">
    <source>
        <dbReference type="ARBA" id="ARBA00022553"/>
    </source>
</evidence>
<proteinExistence type="predicted"/>
<dbReference type="AlphaFoldDB" id="A0A4Q7P159"/>
<evidence type="ECO:0000256" key="5">
    <source>
        <dbReference type="PROSITE-ProRule" id="PRU00169"/>
    </source>
</evidence>
<keyword evidence="2" id="KW-0805">Transcription regulation</keyword>
<dbReference type="GO" id="GO:0000160">
    <property type="term" value="P:phosphorelay signal transduction system"/>
    <property type="evidence" value="ECO:0007669"/>
    <property type="project" value="InterPro"/>
</dbReference>
<dbReference type="InterPro" id="IPR011006">
    <property type="entry name" value="CheY-like_superfamily"/>
</dbReference>
<dbReference type="Pfam" id="PF00196">
    <property type="entry name" value="GerE"/>
    <property type="match status" value="1"/>
</dbReference>
<feature type="modified residue" description="4-aspartylphosphate" evidence="5">
    <location>
        <position position="57"/>
    </location>
</feature>
<accession>A0A4Q7P159</accession>
<dbReference type="SUPFAM" id="SSF46894">
    <property type="entry name" value="C-terminal effector domain of the bipartite response regulators"/>
    <property type="match status" value="1"/>
</dbReference>
<organism evidence="8 9">
    <name type="scientific">Aquimarina brevivitae</name>
    <dbReference type="NCBI Taxonomy" id="323412"/>
    <lineage>
        <taxon>Bacteria</taxon>
        <taxon>Pseudomonadati</taxon>
        <taxon>Bacteroidota</taxon>
        <taxon>Flavobacteriia</taxon>
        <taxon>Flavobacteriales</taxon>
        <taxon>Flavobacteriaceae</taxon>
        <taxon>Aquimarina</taxon>
    </lineage>
</organism>
<comment type="caution">
    <text evidence="8">The sequence shown here is derived from an EMBL/GenBank/DDBJ whole genome shotgun (WGS) entry which is preliminary data.</text>
</comment>